<evidence type="ECO:0000259" key="5">
    <source>
        <dbReference type="PROSITE" id="PS01124"/>
    </source>
</evidence>
<dbReference type="PANTHER" id="PTHR46796:SF14">
    <property type="entry name" value="TRANSCRIPTIONAL REGULATORY PROTEIN"/>
    <property type="match status" value="1"/>
</dbReference>
<dbReference type="InterPro" id="IPR018062">
    <property type="entry name" value="HTH_AraC-typ_CS"/>
</dbReference>
<dbReference type="InterPro" id="IPR050204">
    <property type="entry name" value="AraC_XylS_family_regulators"/>
</dbReference>
<dbReference type="Pfam" id="PF12833">
    <property type="entry name" value="HTH_18"/>
    <property type="match status" value="1"/>
</dbReference>
<dbReference type="InterPro" id="IPR018060">
    <property type="entry name" value="HTH_AraC"/>
</dbReference>
<evidence type="ECO:0000313" key="7">
    <source>
        <dbReference type="Proteomes" id="UP000321820"/>
    </source>
</evidence>
<dbReference type="InterPro" id="IPR036390">
    <property type="entry name" value="WH_DNA-bd_sf"/>
</dbReference>
<gene>
    <name evidence="6" type="ORF">FTW19_22560</name>
</gene>
<dbReference type="KEGG" id="talb:FTW19_22560"/>
<dbReference type="PROSITE" id="PS00041">
    <property type="entry name" value="HTH_ARAC_FAMILY_1"/>
    <property type="match status" value="1"/>
</dbReference>
<dbReference type="Gene3D" id="1.10.10.10">
    <property type="entry name" value="Winged helix-like DNA-binding domain superfamily/Winged helix DNA-binding domain"/>
    <property type="match status" value="1"/>
</dbReference>
<sequence length="305" mass="34376">MGKRLRKPLHANSDVLRSNNTRVRSSGHASAAEAPVRREKQPGETTVSNEKLWIVLRRAHQAIDECLVYNVTTRGIAVTDFMVLEVLLHSAPLAAAAIAEKTRLAIASVEITISRLRQQQLISAKAHRAGEQEQFLLTEEGRNVIEWMFAEHLKDIESIFNVLSSDKLFDLYQILRKVGRNAESRRTAPAIDAGGGLTPWQLRRATEFMRQRMAHPITTKEIAASIELSDSYFRRAFKSVTGVTPHKWLLSARINHAQKLLKEGAVPMSEIASVTGFGDQSHFSRTFQRTTGVSPRIWQRDHNLR</sequence>
<dbReference type="PANTHER" id="PTHR46796">
    <property type="entry name" value="HTH-TYPE TRANSCRIPTIONAL ACTIVATOR RHAS-RELATED"/>
    <property type="match status" value="1"/>
</dbReference>
<dbReference type="EMBL" id="CP042806">
    <property type="protein sequence ID" value="QEE30523.1"/>
    <property type="molecule type" value="Genomic_DNA"/>
</dbReference>
<protein>
    <submittedName>
        <fullName evidence="6">Helix-turn-helix domain-containing protein</fullName>
    </submittedName>
</protein>
<dbReference type="InterPro" id="IPR009057">
    <property type="entry name" value="Homeodomain-like_sf"/>
</dbReference>
<dbReference type="PROSITE" id="PS01124">
    <property type="entry name" value="HTH_ARAC_FAMILY_2"/>
    <property type="match status" value="1"/>
</dbReference>
<keyword evidence="1" id="KW-0805">Transcription regulation</keyword>
<proteinExistence type="predicted"/>
<reference evidence="6 7" key="1">
    <citation type="submission" date="2019-08" db="EMBL/GenBank/DDBJ databases">
        <title>Complete genome sequence of Terriglobus albidus strain ORNL.</title>
        <authorList>
            <person name="Podar M."/>
        </authorList>
    </citation>
    <scope>NUCLEOTIDE SEQUENCE [LARGE SCALE GENOMIC DNA]</scope>
    <source>
        <strain evidence="6 7">ORNL</strain>
    </source>
</reference>
<evidence type="ECO:0000313" key="6">
    <source>
        <dbReference type="EMBL" id="QEE30523.1"/>
    </source>
</evidence>
<keyword evidence="7" id="KW-1185">Reference proteome</keyword>
<dbReference type="SUPFAM" id="SSF46785">
    <property type="entry name" value="Winged helix' DNA-binding domain"/>
    <property type="match status" value="1"/>
</dbReference>
<dbReference type="GO" id="GO:0043565">
    <property type="term" value="F:sequence-specific DNA binding"/>
    <property type="evidence" value="ECO:0007669"/>
    <property type="project" value="InterPro"/>
</dbReference>
<keyword evidence="2" id="KW-0238">DNA-binding</keyword>
<accession>A0A5B9EED9</accession>
<feature type="region of interest" description="Disordered" evidence="4">
    <location>
        <begin position="1"/>
        <end position="44"/>
    </location>
</feature>
<dbReference type="Proteomes" id="UP000321820">
    <property type="component" value="Chromosome"/>
</dbReference>
<dbReference type="AlphaFoldDB" id="A0A5B9EED9"/>
<evidence type="ECO:0000256" key="3">
    <source>
        <dbReference type="ARBA" id="ARBA00023163"/>
    </source>
</evidence>
<keyword evidence="3" id="KW-0804">Transcription</keyword>
<dbReference type="OrthoDB" id="107004at2"/>
<organism evidence="6 7">
    <name type="scientific">Terriglobus albidus</name>
    <dbReference type="NCBI Taxonomy" id="1592106"/>
    <lineage>
        <taxon>Bacteria</taxon>
        <taxon>Pseudomonadati</taxon>
        <taxon>Acidobacteriota</taxon>
        <taxon>Terriglobia</taxon>
        <taxon>Terriglobales</taxon>
        <taxon>Acidobacteriaceae</taxon>
        <taxon>Terriglobus</taxon>
    </lineage>
</organism>
<feature type="compositionally biased region" description="Polar residues" evidence="4">
    <location>
        <begin position="15"/>
        <end position="28"/>
    </location>
</feature>
<evidence type="ECO:0000256" key="1">
    <source>
        <dbReference type="ARBA" id="ARBA00023015"/>
    </source>
</evidence>
<feature type="domain" description="HTH araC/xylS-type" evidence="5">
    <location>
        <begin position="203"/>
        <end position="301"/>
    </location>
</feature>
<evidence type="ECO:0000256" key="2">
    <source>
        <dbReference type="ARBA" id="ARBA00023125"/>
    </source>
</evidence>
<dbReference type="InterPro" id="IPR036388">
    <property type="entry name" value="WH-like_DNA-bd_sf"/>
</dbReference>
<dbReference type="GO" id="GO:0003700">
    <property type="term" value="F:DNA-binding transcription factor activity"/>
    <property type="evidence" value="ECO:0007669"/>
    <property type="project" value="InterPro"/>
</dbReference>
<dbReference type="SUPFAM" id="SSF46689">
    <property type="entry name" value="Homeodomain-like"/>
    <property type="match status" value="2"/>
</dbReference>
<dbReference type="SMART" id="SM00342">
    <property type="entry name" value="HTH_ARAC"/>
    <property type="match status" value="1"/>
</dbReference>
<evidence type="ECO:0000256" key="4">
    <source>
        <dbReference type="SAM" id="MobiDB-lite"/>
    </source>
</evidence>
<name>A0A5B9EED9_9BACT</name>
<dbReference type="Gene3D" id="1.10.10.60">
    <property type="entry name" value="Homeodomain-like"/>
    <property type="match status" value="2"/>
</dbReference>